<comment type="caution">
    <text evidence="2">The sequence shown here is derived from an EMBL/GenBank/DDBJ whole genome shotgun (WGS) entry which is preliminary data.</text>
</comment>
<keyword evidence="3" id="KW-1185">Reference proteome</keyword>
<evidence type="ECO:0000313" key="2">
    <source>
        <dbReference type="EMBL" id="KAJ7671963.1"/>
    </source>
</evidence>
<gene>
    <name evidence="2" type="ORF">B0H17DRAFT_1208886</name>
</gene>
<evidence type="ECO:0000256" key="1">
    <source>
        <dbReference type="SAM" id="MobiDB-lite"/>
    </source>
</evidence>
<name>A0AAD7CZT4_MYCRO</name>
<proteinExistence type="predicted"/>
<evidence type="ECO:0000313" key="3">
    <source>
        <dbReference type="Proteomes" id="UP001221757"/>
    </source>
</evidence>
<dbReference type="EMBL" id="JARKIE010000170">
    <property type="protein sequence ID" value="KAJ7671963.1"/>
    <property type="molecule type" value="Genomic_DNA"/>
</dbReference>
<feature type="region of interest" description="Disordered" evidence="1">
    <location>
        <begin position="84"/>
        <end position="116"/>
    </location>
</feature>
<reference evidence="2" key="1">
    <citation type="submission" date="2023-03" db="EMBL/GenBank/DDBJ databases">
        <title>Massive genome expansion in bonnet fungi (Mycena s.s.) driven by repeated elements and novel gene families across ecological guilds.</title>
        <authorList>
            <consortium name="Lawrence Berkeley National Laboratory"/>
            <person name="Harder C.B."/>
            <person name="Miyauchi S."/>
            <person name="Viragh M."/>
            <person name="Kuo A."/>
            <person name="Thoen E."/>
            <person name="Andreopoulos B."/>
            <person name="Lu D."/>
            <person name="Skrede I."/>
            <person name="Drula E."/>
            <person name="Henrissat B."/>
            <person name="Morin E."/>
            <person name="Kohler A."/>
            <person name="Barry K."/>
            <person name="LaButti K."/>
            <person name="Morin E."/>
            <person name="Salamov A."/>
            <person name="Lipzen A."/>
            <person name="Mereny Z."/>
            <person name="Hegedus B."/>
            <person name="Baldrian P."/>
            <person name="Stursova M."/>
            <person name="Weitz H."/>
            <person name="Taylor A."/>
            <person name="Grigoriev I.V."/>
            <person name="Nagy L.G."/>
            <person name="Martin F."/>
            <person name="Kauserud H."/>
        </authorList>
    </citation>
    <scope>NUCLEOTIDE SEQUENCE</scope>
    <source>
        <strain evidence="2">CBHHK067</strain>
    </source>
</reference>
<accession>A0AAD7CZT4</accession>
<dbReference type="AlphaFoldDB" id="A0AAD7CZT4"/>
<dbReference type="Proteomes" id="UP001221757">
    <property type="component" value="Unassembled WGS sequence"/>
</dbReference>
<organism evidence="2 3">
    <name type="scientific">Mycena rosella</name>
    <name type="common">Pink bonnet</name>
    <name type="synonym">Agaricus rosellus</name>
    <dbReference type="NCBI Taxonomy" id="1033263"/>
    <lineage>
        <taxon>Eukaryota</taxon>
        <taxon>Fungi</taxon>
        <taxon>Dikarya</taxon>
        <taxon>Basidiomycota</taxon>
        <taxon>Agaricomycotina</taxon>
        <taxon>Agaricomycetes</taxon>
        <taxon>Agaricomycetidae</taxon>
        <taxon>Agaricales</taxon>
        <taxon>Marasmiineae</taxon>
        <taxon>Mycenaceae</taxon>
        <taxon>Mycena</taxon>
    </lineage>
</organism>
<sequence length="465" mass="50070">MADFATSDADRLRIAIALTALKFKPMGQSCAAYVLELRSLFPPSTPAAPTADGSWKNHALALEMDLAALKAKYEAEQIKTVLAATAPPTEIPASGSQPPKRKPKKKPTDQRPDPPARASLETVLEDLNAQPDFVALPTSDSLFSTFSSFQQLTCALASSSATVTAAQRSLLLSTTTRALTALANILQPILCSAEITVPSQAATLQTVAILVHYLVSSSLPYLLRKSKQSTNQPATVSSLLNKLLDALITLIFHPVLESFTPLSQRYLTSLFSPTSPAALPADLRLDVLHIFQSAFSPLVSSPSGFEVNLRGTLALNALRELESLFAARITDGGTRPWTHDTRVNSLARQDALWYHCTALHILFTPPKDSSTLGSPVCADGAVSERQIVDALSRILSRCRASTKFGSVSGTTDTCNGEIPARDSDIDDTPNDLDREVVDEVGYGMILGVIERYWRWTGEVPQDAAP</sequence>
<protein>
    <submittedName>
        <fullName evidence="2">Uncharacterized protein</fullName>
    </submittedName>
</protein>